<dbReference type="PANTHER" id="PTHR23514">
    <property type="entry name" value="BYPASS OF STOP CODON PROTEIN 6"/>
    <property type="match status" value="1"/>
</dbReference>
<feature type="transmembrane region" description="Helical" evidence="6">
    <location>
        <begin position="147"/>
        <end position="166"/>
    </location>
</feature>
<sequence>MWIPETTRSRPAREALRARIGVAVLFFVNGAMFSNLLPRYPEVKDDLGLSNVLIGAAVAAHPLGALISGLSAGILVRRFRSSRVAIGSSLVAAAALILAGFATQWVVLALAFFIAGAMDSLTDVSANSHGLRVQRFYGRSIINSFHAVWSIGAVAGGVIGAAAATLRVPLGLHITVAAVILGLAALGSTRLLLPGPEPDALAERAPVAAVEKSPYRAPPRRTTLFARYGILLALVAIAAGGAIVEEAGSSWSAIYLSGSLGATAFAAGLGFIALQSMQVIARLVGDRMVDRFGQRAVARTGGLMVLVGMGSALAHPSVLLTIIGFGLAGFGVATLIPGAMHAADEIPGLRPGTGLTLVSWLSRVGFLISPLIVGAVADTWSLRSGLLLVPIAGLAVIAFAVAFPGRKTQTLDPTAIHTFSECPECQRHSERFLRSNPDETNPTKPTRKKRETTNE</sequence>
<dbReference type="Gene3D" id="1.20.1250.20">
    <property type="entry name" value="MFS general substrate transporter like domains"/>
    <property type="match status" value="1"/>
</dbReference>
<feature type="transmembrane region" description="Helical" evidence="6">
    <location>
        <begin position="320"/>
        <end position="343"/>
    </location>
</feature>
<dbReference type="RefSeq" id="WP_134639912.1">
    <property type="nucleotide sequence ID" value="NZ_SOHM01000009.1"/>
</dbReference>
<dbReference type="EMBL" id="SOHM01000009">
    <property type="protein sequence ID" value="TFD93038.1"/>
    <property type="molecule type" value="Genomic_DNA"/>
</dbReference>
<feature type="transmembrane region" description="Helical" evidence="6">
    <location>
        <begin position="172"/>
        <end position="193"/>
    </location>
</feature>
<keyword evidence="3 6" id="KW-1133">Transmembrane helix</keyword>
<feature type="transmembrane region" description="Helical" evidence="6">
    <location>
        <begin position="355"/>
        <end position="376"/>
    </location>
</feature>
<evidence type="ECO:0000259" key="7">
    <source>
        <dbReference type="PROSITE" id="PS50850"/>
    </source>
</evidence>
<feature type="transmembrane region" description="Helical" evidence="6">
    <location>
        <begin position="52"/>
        <end position="76"/>
    </location>
</feature>
<dbReference type="PROSITE" id="PS50850">
    <property type="entry name" value="MFS"/>
    <property type="match status" value="1"/>
</dbReference>
<feature type="region of interest" description="Disordered" evidence="5">
    <location>
        <begin position="427"/>
        <end position="455"/>
    </location>
</feature>
<gene>
    <name evidence="8" type="ORF">E3T61_05545</name>
</gene>
<evidence type="ECO:0000313" key="8">
    <source>
        <dbReference type="EMBL" id="TFD93038.1"/>
    </source>
</evidence>
<keyword evidence="9" id="KW-1185">Reference proteome</keyword>
<organism evidence="8 9">
    <name type="scientific">Cryobacterium lactosi</name>
    <dbReference type="NCBI Taxonomy" id="1259202"/>
    <lineage>
        <taxon>Bacteria</taxon>
        <taxon>Bacillati</taxon>
        <taxon>Actinomycetota</taxon>
        <taxon>Actinomycetes</taxon>
        <taxon>Micrococcales</taxon>
        <taxon>Microbacteriaceae</taxon>
        <taxon>Cryobacterium</taxon>
    </lineage>
</organism>
<dbReference type="GO" id="GO:0005886">
    <property type="term" value="C:plasma membrane"/>
    <property type="evidence" value="ECO:0007669"/>
    <property type="project" value="UniProtKB-SubCell"/>
</dbReference>
<feature type="transmembrane region" description="Helical" evidence="6">
    <location>
        <begin position="382"/>
        <end position="403"/>
    </location>
</feature>
<accession>A0A4R9BWM5</accession>
<feature type="compositionally biased region" description="Basic residues" evidence="5">
    <location>
        <begin position="445"/>
        <end position="455"/>
    </location>
</feature>
<keyword evidence="2 6" id="KW-0812">Transmembrane</keyword>
<dbReference type="Pfam" id="PF07690">
    <property type="entry name" value="MFS_1"/>
    <property type="match status" value="1"/>
</dbReference>
<evidence type="ECO:0000256" key="3">
    <source>
        <dbReference type="ARBA" id="ARBA00022989"/>
    </source>
</evidence>
<evidence type="ECO:0000256" key="2">
    <source>
        <dbReference type="ARBA" id="ARBA00022692"/>
    </source>
</evidence>
<reference evidence="8 9" key="1">
    <citation type="submission" date="2019-03" db="EMBL/GenBank/DDBJ databases">
        <title>Genomics of glacier-inhabiting Cryobacterium strains.</title>
        <authorList>
            <person name="Liu Q."/>
            <person name="Xin Y.-H."/>
        </authorList>
    </citation>
    <scope>NUCLEOTIDE SEQUENCE [LARGE SCALE GENOMIC DNA]</scope>
    <source>
        <strain evidence="8 9">Sr59</strain>
    </source>
</reference>
<evidence type="ECO:0000256" key="5">
    <source>
        <dbReference type="SAM" id="MobiDB-lite"/>
    </source>
</evidence>
<feature type="transmembrane region" description="Helical" evidence="6">
    <location>
        <begin position="20"/>
        <end position="40"/>
    </location>
</feature>
<comment type="subcellular location">
    <subcellularLocation>
        <location evidence="1">Cell membrane</location>
        <topology evidence="1">Multi-pass membrane protein</topology>
    </subcellularLocation>
</comment>
<dbReference type="SUPFAM" id="SSF103473">
    <property type="entry name" value="MFS general substrate transporter"/>
    <property type="match status" value="1"/>
</dbReference>
<evidence type="ECO:0000256" key="1">
    <source>
        <dbReference type="ARBA" id="ARBA00004651"/>
    </source>
</evidence>
<dbReference type="Proteomes" id="UP000298468">
    <property type="component" value="Unassembled WGS sequence"/>
</dbReference>
<evidence type="ECO:0000256" key="4">
    <source>
        <dbReference type="ARBA" id="ARBA00023136"/>
    </source>
</evidence>
<feature type="domain" description="Major facilitator superfamily (MFS) profile" evidence="7">
    <location>
        <begin position="18"/>
        <end position="407"/>
    </location>
</feature>
<dbReference type="GO" id="GO:0022857">
    <property type="term" value="F:transmembrane transporter activity"/>
    <property type="evidence" value="ECO:0007669"/>
    <property type="project" value="InterPro"/>
</dbReference>
<dbReference type="InterPro" id="IPR051788">
    <property type="entry name" value="MFS_Transporter"/>
</dbReference>
<keyword evidence="4 6" id="KW-0472">Membrane</keyword>
<comment type="caution">
    <text evidence="8">The sequence shown here is derived from an EMBL/GenBank/DDBJ whole genome shotgun (WGS) entry which is preliminary data.</text>
</comment>
<dbReference type="InterPro" id="IPR036259">
    <property type="entry name" value="MFS_trans_sf"/>
</dbReference>
<proteinExistence type="predicted"/>
<dbReference type="PANTHER" id="PTHR23514:SF13">
    <property type="entry name" value="INNER MEMBRANE PROTEIN YBJJ"/>
    <property type="match status" value="1"/>
</dbReference>
<evidence type="ECO:0000313" key="9">
    <source>
        <dbReference type="Proteomes" id="UP000298468"/>
    </source>
</evidence>
<feature type="transmembrane region" description="Helical" evidence="6">
    <location>
        <begin position="296"/>
        <end position="314"/>
    </location>
</feature>
<dbReference type="AlphaFoldDB" id="A0A4R9BWM5"/>
<protein>
    <submittedName>
        <fullName evidence="8">MFS transporter</fullName>
    </submittedName>
</protein>
<dbReference type="OrthoDB" id="151222at2"/>
<dbReference type="CDD" id="cd17393">
    <property type="entry name" value="MFS_MosC_like"/>
    <property type="match status" value="1"/>
</dbReference>
<feature type="compositionally biased region" description="Basic and acidic residues" evidence="5">
    <location>
        <begin position="427"/>
        <end position="437"/>
    </location>
</feature>
<dbReference type="InterPro" id="IPR011701">
    <property type="entry name" value="MFS"/>
</dbReference>
<feature type="transmembrane region" description="Helical" evidence="6">
    <location>
        <begin position="225"/>
        <end position="244"/>
    </location>
</feature>
<evidence type="ECO:0000256" key="6">
    <source>
        <dbReference type="SAM" id="Phobius"/>
    </source>
</evidence>
<dbReference type="InterPro" id="IPR020846">
    <property type="entry name" value="MFS_dom"/>
</dbReference>
<feature type="transmembrane region" description="Helical" evidence="6">
    <location>
        <begin position="83"/>
        <end position="101"/>
    </location>
</feature>
<name>A0A4R9BWM5_9MICO</name>